<dbReference type="HAMAP" id="MF_04001">
    <property type="entry name" value="PPV_E2"/>
    <property type="match status" value="1"/>
</dbReference>
<feature type="compositionally biased region" description="Basic and acidic residues" evidence="13">
    <location>
        <begin position="266"/>
        <end position="277"/>
    </location>
</feature>
<comment type="caution">
    <text evidence="12">Lacks conserved residue(s) required for the propagation of feature annotation.</text>
</comment>
<keyword evidence="5 12" id="KW-0597">Phosphoprotein</keyword>
<dbReference type="Gene3D" id="2.170.200.10">
    <property type="entry name" value="Papillomavirus E2 early protein domain"/>
    <property type="match status" value="1"/>
</dbReference>
<feature type="domain" description="Papillomavirus E2 N-terminal" evidence="14">
    <location>
        <begin position="1"/>
        <end position="195"/>
    </location>
</feature>
<dbReference type="EMBL" id="GQ244463">
    <property type="protein sequence ID" value="ADD14048.1"/>
    <property type="molecule type" value="Genomic_DNA"/>
</dbReference>
<feature type="compositionally biased region" description="Polar residues" evidence="13">
    <location>
        <begin position="280"/>
        <end position="297"/>
    </location>
</feature>
<gene>
    <name evidence="12 16" type="primary">E2</name>
</gene>
<comment type="subcellular location">
    <subcellularLocation>
        <location evidence="1 12">Host nucleus</location>
    </subcellularLocation>
</comment>
<dbReference type="GO" id="GO:0003700">
    <property type="term" value="F:DNA-binding transcription factor activity"/>
    <property type="evidence" value="ECO:0007669"/>
    <property type="project" value="UniProtKB-UniRule"/>
</dbReference>
<comment type="similarity">
    <text evidence="12">Belongs to the papillomaviridae E2 protein family.</text>
</comment>
<dbReference type="GO" id="GO:0006260">
    <property type="term" value="P:DNA replication"/>
    <property type="evidence" value="ECO:0007669"/>
    <property type="project" value="UniProtKB-KW"/>
</dbReference>
<dbReference type="InterPro" id="IPR036050">
    <property type="entry name" value="Regulatory_protein_E2_N"/>
</dbReference>
<name>D3VWB9_9PAPI</name>
<dbReference type="Gene3D" id="3.30.70.330">
    <property type="match status" value="1"/>
</dbReference>
<comment type="similarity">
    <text evidence="2">Belongs to the papillomaviridae E8^E2C protein family.</text>
</comment>
<dbReference type="SUPFAM" id="SSF54957">
    <property type="entry name" value="Viral DNA-binding domain"/>
    <property type="match status" value="1"/>
</dbReference>
<protein>
    <recommendedName>
        <fullName evidence="12">Regulatory protein E2</fullName>
    </recommendedName>
</protein>
<accession>D3VWB9</accession>
<feature type="cross-link" description="Glycyl lysine isopeptide (Lys-Gly) (interchain with G-Cter in SUMO)" evidence="12">
    <location>
        <position position="305"/>
    </location>
</feature>
<proteinExistence type="inferred from homology"/>
<evidence type="ECO:0000256" key="4">
    <source>
        <dbReference type="ARBA" id="ARBA00022518"/>
    </source>
</evidence>
<evidence type="ECO:0000256" key="1">
    <source>
        <dbReference type="ARBA" id="ARBA00004147"/>
    </source>
</evidence>
<feature type="region of interest" description="DNA-binding domain" evidence="12">
    <location>
        <begin position="298"/>
        <end position="381"/>
    </location>
</feature>
<feature type="region of interest" description="Disordered" evidence="13">
    <location>
        <begin position="209"/>
        <end position="301"/>
    </location>
</feature>
<evidence type="ECO:0000259" key="15">
    <source>
        <dbReference type="Pfam" id="PF00511"/>
    </source>
</evidence>
<evidence type="ECO:0000256" key="10">
    <source>
        <dbReference type="ARBA" id="ARBA00023159"/>
    </source>
</evidence>
<dbReference type="InterPro" id="IPR012677">
    <property type="entry name" value="Nucleotide-bd_a/b_plait_sf"/>
</dbReference>
<keyword evidence="12" id="KW-0832">Ubl conjugation</keyword>
<evidence type="ECO:0000256" key="11">
    <source>
        <dbReference type="ARBA" id="ARBA00023163"/>
    </source>
</evidence>
<keyword evidence="10 12" id="KW-0010">Activator</keyword>
<dbReference type="InterPro" id="IPR035975">
    <property type="entry name" value="E2/EBNA1_C_sf"/>
</dbReference>
<evidence type="ECO:0000313" key="17">
    <source>
        <dbReference type="Proteomes" id="UP000096870"/>
    </source>
</evidence>
<evidence type="ECO:0000256" key="13">
    <source>
        <dbReference type="SAM" id="MobiDB-lite"/>
    </source>
</evidence>
<dbReference type="SUPFAM" id="SSF51332">
    <property type="entry name" value="E2 regulatory, transactivation domain"/>
    <property type="match status" value="1"/>
</dbReference>
<evidence type="ECO:0000256" key="5">
    <source>
        <dbReference type="ARBA" id="ARBA00022553"/>
    </source>
</evidence>
<sequence>METLADRLDACQEKLIDLYEKDSNKLEDQLWHWHYTRLEYAMLFKAREAGLTHIGHQVVPPLNVTKEKARQAIAVHLSLQSLSNSVYKYEPWTLQDTSLDMWTASPKGCWKKHGQPIRVKFDGEDDKEMEYVNWGYIYICASDDTWHKVPGQISNKGLYYELQGCKYYYVDFTKEAKHYGAKNIWEVHVGGSIIYHACESVSSTQEGVSEVSPAATGVPLSCHHTTAPTPTSTGLCTTETAPQVQAPPTKRQRLGGDGGQQPDSTQDGRVRPVDNHKPRTNNNCNNPKRPWEQSNSDGAPVLHLKGESNRLKCFRYRLQQAVPDLFEKASSTWKWTCGGSDEKASYVTLWYKSTEQRNQFLARVTIPKNIVATQGIMSMCM</sequence>
<evidence type="ECO:0000313" key="16">
    <source>
        <dbReference type="EMBL" id="ADD14048.1"/>
    </source>
</evidence>
<feature type="domain" description="Papillomavirus E2 C-terminal" evidence="15">
    <location>
        <begin position="300"/>
        <end position="376"/>
    </location>
</feature>
<dbReference type="Gene3D" id="1.10.287.30">
    <property type="entry name" value="E2 (early) protein, N terminal domain, subdomain 1"/>
    <property type="match status" value="1"/>
</dbReference>
<keyword evidence="12" id="KW-1017">Isopeptide bond</keyword>
<keyword evidence="7 12" id="KW-0235">DNA replication</keyword>
<evidence type="ECO:0000256" key="6">
    <source>
        <dbReference type="ARBA" id="ARBA00022562"/>
    </source>
</evidence>
<keyword evidence="9 12" id="KW-0238">DNA-binding</keyword>
<dbReference type="Pfam" id="PF00511">
    <property type="entry name" value="PPV_E2_C"/>
    <property type="match status" value="1"/>
</dbReference>
<dbReference type="GO" id="GO:0042025">
    <property type="term" value="C:host cell nucleus"/>
    <property type="evidence" value="ECO:0007669"/>
    <property type="project" value="UniProtKB-SubCell"/>
</dbReference>
<evidence type="ECO:0000256" key="12">
    <source>
        <dbReference type="HAMAP-Rule" id="MF_04001"/>
    </source>
</evidence>
<evidence type="ECO:0000256" key="8">
    <source>
        <dbReference type="ARBA" id="ARBA00023015"/>
    </source>
</evidence>
<evidence type="ECO:0000259" key="14">
    <source>
        <dbReference type="Pfam" id="PF00508"/>
    </source>
</evidence>
<dbReference type="GO" id="GO:0006351">
    <property type="term" value="P:DNA-templated transcription"/>
    <property type="evidence" value="ECO:0007669"/>
    <property type="project" value="UniProtKB-UniRule"/>
</dbReference>
<keyword evidence="8 12" id="KW-0805">Transcription regulation</keyword>
<dbReference type="GO" id="GO:0039693">
    <property type="term" value="P:viral DNA genome replication"/>
    <property type="evidence" value="ECO:0007669"/>
    <property type="project" value="UniProtKB-UniRule"/>
</dbReference>
<keyword evidence="6 12" id="KW-1048">Host nucleus</keyword>
<dbReference type="GO" id="GO:0003677">
    <property type="term" value="F:DNA binding"/>
    <property type="evidence" value="ECO:0007669"/>
    <property type="project" value="UniProtKB-UniRule"/>
</dbReference>
<dbReference type="Pfam" id="PF00508">
    <property type="entry name" value="PPV_E2_N"/>
    <property type="match status" value="1"/>
</dbReference>
<dbReference type="InterPro" id="IPR033668">
    <property type="entry name" value="Reg_prot_E2"/>
</dbReference>
<dbReference type="Proteomes" id="UP000096870">
    <property type="component" value="Genome"/>
</dbReference>
<keyword evidence="3 12" id="KW-0678">Repressor</keyword>
<evidence type="ECO:0000256" key="7">
    <source>
        <dbReference type="ARBA" id="ARBA00022705"/>
    </source>
</evidence>
<reference evidence="16 17" key="1">
    <citation type="journal article" date="2010" name="Virology">
        <title>Three novel papillomaviruses (HPV109, HPV112 and HPV114) and their presence in cutaneous and mucosal samples.</title>
        <authorList>
            <person name="Ekstrom J."/>
            <person name="Forslund O."/>
            <person name="Dillner J."/>
        </authorList>
    </citation>
    <scope>NUCLEOTIDE SEQUENCE [LARGE SCALE GENOMIC DNA]</scope>
</reference>
<dbReference type="GO" id="GO:0000166">
    <property type="term" value="F:nucleotide binding"/>
    <property type="evidence" value="ECO:0007669"/>
    <property type="project" value="UniProtKB-UniRule"/>
</dbReference>
<evidence type="ECO:0000256" key="9">
    <source>
        <dbReference type="ARBA" id="ARBA00023125"/>
    </source>
</evidence>
<dbReference type="InterPro" id="IPR042504">
    <property type="entry name" value="Regulatory_protein_E2_N_2"/>
</dbReference>
<organism evidence="16 17">
    <name type="scientific">human papillomavirus 114</name>
    <dbReference type="NCBI Taxonomy" id="735496"/>
    <lineage>
        <taxon>Viruses</taxon>
        <taxon>Monodnaviria</taxon>
        <taxon>Shotokuvirae</taxon>
        <taxon>Cossaviricota</taxon>
        <taxon>Papovaviricetes</taxon>
        <taxon>Zurhausenvirales</taxon>
        <taxon>Papillomaviridae</taxon>
        <taxon>Firstpapillomavirinae</taxon>
        <taxon>Alphapapillomavirus</taxon>
        <taxon>Alphapapillomavirus 3</taxon>
    </lineage>
</organism>
<feature type="compositionally biased region" description="Polar residues" evidence="13">
    <location>
        <begin position="223"/>
        <end position="243"/>
    </location>
</feature>
<keyword evidence="4 12" id="KW-0244">Early protein</keyword>
<keyword evidence="11 12" id="KW-0804">Transcription</keyword>
<dbReference type="InterPro" id="IPR001866">
    <property type="entry name" value="PPV_E2_N"/>
</dbReference>
<comment type="subunit">
    <text evidence="12">Binds DNA as homodimer. Interacts with protein E1; this interaction greatly increases E1 DNA-binding activity. Interacts with protein L1; this interaction enhances E2-dependent replication and transcription activation. Interacts with protein L2; this interaction inhibits E2 transcriptional activity but not DNA replication function E2. Interacts with protein E7; this interaction inhibits E7 oncogenic activity. Interacts with host TAF1; this interaction modulates E2-dependent transcriptional regulation. Interacts with host BRD4; this interaction mediates E2 transcriptional activation function. Additionally, the interaction with host BRD4 on mitotic chromosomes mediates tethering of the viral genome. Interacts with host TOPBP1; this interaction is required for optimal viral DNA replication.</text>
</comment>
<evidence type="ECO:0000256" key="3">
    <source>
        <dbReference type="ARBA" id="ARBA00022491"/>
    </source>
</evidence>
<comment type="function">
    <text evidence="12">Plays a role in the initiation of viral DNA replication. A dimer of E2 interacts with a dimer of E1 in order to improve specificity of E1 DNA binding activity. Once the complex recognizes and binds DNA at specific sites, the E2 dimer is removed from DNA. E2 also regulates viral transcription through binding to the E2RE response element (5'-ACCNNNNNNGGT-3') present in multiple copies in the regulatory regions of the viral genome. Activates or represses transcription depending on E2RE's position with regards to proximal promoter elements including the TATA-box. Repression occurs by sterically hindering the assembly of the transcription initiation complex.</text>
</comment>
<evidence type="ECO:0000256" key="2">
    <source>
        <dbReference type="ARBA" id="ARBA00007794"/>
    </source>
</evidence>
<comment type="PTM">
    <text evidence="12">Phosphorylated.</text>
</comment>
<dbReference type="GO" id="GO:0006275">
    <property type="term" value="P:regulation of DNA replication"/>
    <property type="evidence" value="ECO:0007669"/>
    <property type="project" value="UniProtKB-UniRule"/>
</dbReference>
<comment type="PTM">
    <text evidence="12">Sumoylation plays a regulatory role in E2 transcriptional activity.</text>
</comment>
<dbReference type="InterPro" id="IPR000427">
    <property type="entry name" value="Papillomavirus_E2_C"/>
</dbReference>
<dbReference type="InterPro" id="IPR042503">
    <property type="entry name" value="Regulatory_protein_E2_N_1"/>
</dbReference>